<organism evidence="2 3">
    <name type="scientific">Trichonephila inaurata madagascariensis</name>
    <dbReference type="NCBI Taxonomy" id="2747483"/>
    <lineage>
        <taxon>Eukaryota</taxon>
        <taxon>Metazoa</taxon>
        <taxon>Ecdysozoa</taxon>
        <taxon>Arthropoda</taxon>
        <taxon>Chelicerata</taxon>
        <taxon>Arachnida</taxon>
        <taxon>Araneae</taxon>
        <taxon>Araneomorphae</taxon>
        <taxon>Entelegynae</taxon>
        <taxon>Araneoidea</taxon>
        <taxon>Nephilidae</taxon>
        <taxon>Trichonephila</taxon>
        <taxon>Trichonephila inaurata</taxon>
    </lineage>
</organism>
<feature type="region of interest" description="Disordered" evidence="1">
    <location>
        <begin position="1"/>
        <end position="30"/>
    </location>
</feature>
<gene>
    <name evidence="2" type="primary">PGBD4_491</name>
    <name evidence="2" type="ORF">TNIN_240681</name>
</gene>
<evidence type="ECO:0000313" key="3">
    <source>
        <dbReference type="Proteomes" id="UP000886998"/>
    </source>
</evidence>
<protein>
    <submittedName>
        <fullName evidence="2">PiggyBac transposable element-derived protein 4</fullName>
    </submittedName>
</protein>
<comment type="caution">
    <text evidence="2">The sequence shown here is derived from an EMBL/GenBank/DDBJ whole genome shotgun (WGS) entry which is preliminary data.</text>
</comment>
<dbReference type="EMBL" id="BMAV01027423">
    <property type="protein sequence ID" value="GFS59257.1"/>
    <property type="molecule type" value="Genomic_DNA"/>
</dbReference>
<dbReference type="AlphaFoldDB" id="A0A8X6JCU1"/>
<evidence type="ECO:0000256" key="1">
    <source>
        <dbReference type="SAM" id="MobiDB-lite"/>
    </source>
</evidence>
<evidence type="ECO:0000313" key="2">
    <source>
        <dbReference type="EMBL" id="GFS59257.1"/>
    </source>
</evidence>
<sequence length="108" mass="12317">MNSDSENECLIEEKSSDDEFSSSESESDDDCLDSARYWCQIDVTSSLPKFPLTGNPGIKVCLGNSGDLEYFDLFFDYEMFLFIVEETNRYAKSFFKNTELTPASRALK</sequence>
<proteinExistence type="predicted"/>
<dbReference type="OrthoDB" id="6429978at2759"/>
<dbReference type="Proteomes" id="UP000886998">
    <property type="component" value="Unassembled WGS sequence"/>
</dbReference>
<reference evidence="2" key="1">
    <citation type="submission" date="2020-08" db="EMBL/GenBank/DDBJ databases">
        <title>Multicomponent nature underlies the extraordinary mechanical properties of spider dragline silk.</title>
        <authorList>
            <person name="Kono N."/>
            <person name="Nakamura H."/>
            <person name="Mori M."/>
            <person name="Yoshida Y."/>
            <person name="Ohtoshi R."/>
            <person name="Malay A.D."/>
            <person name="Moran D.A.P."/>
            <person name="Tomita M."/>
            <person name="Numata K."/>
            <person name="Arakawa K."/>
        </authorList>
    </citation>
    <scope>NUCLEOTIDE SEQUENCE</scope>
</reference>
<keyword evidence="3" id="KW-1185">Reference proteome</keyword>
<accession>A0A8X6JCU1</accession>
<name>A0A8X6JCU1_9ARAC</name>